<keyword evidence="2" id="KW-0812">Transmembrane</keyword>
<dbReference type="PANTHER" id="PTHR34978:SF3">
    <property type="entry name" value="SLR0241 PROTEIN"/>
    <property type="match status" value="1"/>
</dbReference>
<dbReference type="InterPro" id="IPR052173">
    <property type="entry name" value="Beta-lactam_resp_regulator"/>
</dbReference>
<dbReference type="InterPro" id="IPR008756">
    <property type="entry name" value="Peptidase_M56"/>
</dbReference>
<proteinExistence type="predicted"/>
<keyword evidence="2" id="KW-1133">Transmembrane helix</keyword>
<protein>
    <submittedName>
        <fullName evidence="4">M56 family metallopeptidase</fullName>
    </submittedName>
</protein>
<keyword evidence="1" id="KW-0175">Coiled coil</keyword>
<dbReference type="PANTHER" id="PTHR34978">
    <property type="entry name" value="POSSIBLE SENSOR-TRANSDUCER PROTEIN BLAR"/>
    <property type="match status" value="1"/>
</dbReference>
<dbReference type="EMBL" id="CP060490">
    <property type="protein sequence ID" value="QNL45503.1"/>
    <property type="molecule type" value="Genomic_DNA"/>
</dbReference>
<accession>A0A7G9B7H2</accession>
<feature type="transmembrane region" description="Helical" evidence="2">
    <location>
        <begin position="6"/>
        <end position="24"/>
    </location>
</feature>
<feature type="transmembrane region" description="Helical" evidence="2">
    <location>
        <begin position="104"/>
        <end position="122"/>
    </location>
</feature>
<dbReference type="RefSeq" id="WP_187333931.1">
    <property type="nucleotide sequence ID" value="NZ_CP060490.1"/>
</dbReference>
<organism evidence="4 5">
    <name type="scientific">Oscillibacter hominis</name>
    <dbReference type="NCBI Taxonomy" id="2763056"/>
    <lineage>
        <taxon>Bacteria</taxon>
        <taxon>Bacillati</taxon>
        <taxon>Bacillota</taxon>
        <taxon>Clostridia</taxon>
        <taxon>Eubacteriales</taxon>
        <taxon>Oscillospiraceae</taxon>
        <taxon>Oscillibacter</taxon>
    </lineage>
</organism>
<feature type="transmembrane region" description="Helical" evidence="2">
    <location>
        <begin position="289"/>
        <end position="311"/>
    </location>
</feature>
<feature type="domain" description="Peptidase M56" evidence="3">
    <location>
        <begin position="3"/>
        <end position="282"/>
    </location>
</feature>
<evidence type="ECO:0000259" key="3">
    <source>
        <dbReference type="Pfam" id="PF05569"/>
    </source>
</evidence>
<keyword evidence="2" id="KW-0472">Membrane</keyword>
<sequence>MGVLELTISGTVLILVIAAIRGLLGKRLPRRMFCVLWAVALARLLIPVSLPAPSSIYNASALSAPHPALSNLPQTILPAGAQEAAAGSVAAGVPAPLESGVSTVLWLLGALILGGYFLWCHLRCRRTYAQSLPAADEAARQWLAEHPLRRRVELRRSDRVAAPLTYGLLRPVILLPATLEPSALPYVLAHEWTHIRRLDVVYKWALCAVLCIHWFNPAVWLLYVMAGRDLELSCDEAVIQSCGVQSRSGYALALLGLEEARGGLEPLCNHFSKTALETRIRSIMKYRRASMAAVLASVALVGTVTACFATSASKSYAEKHYGPLMQFRFQGYEELSVGEYRRQVQEKVGKTIGEDEFLLLIDTILRDNAINRSALMDPDSWFLLNTLRLSVMDGWQEWSVDGNGYRNYGVGEKQYTLELGLSVDYELLDPEGITVGERDAAFRGMIEGAWAFLESKSPEELKRSEQLLPELGEELERLEERWETPALDLDTRYGYSYTDGADAAEMERVRRLEEREMQEARGTPGSRADYDRLLALMGDGWRNESLKDFSNRLFRAADDSGFQSASERVRGDFLWDDVQVTLTDEERSFLSHTLENSWAENQAQNETAFSGETVDARYDVDWWPIRTESQPYYDREITTFSASAAFYFYRHIPDPSKVTVGERDDRVLAVAEEIKSWLLEQSNEQLTAKDRDQRFQAAFDRICREHSDGKITFYADAFWVDAQSEDWSQEQLDALDRLAAGQAILTHFGLDPQVLYAIDGSLPDILEGQDLDDALVRFLEETSLFYFMSKDSDILYGVRQEEGTEYLYTFRKDPSGTWFREEMVRTLSKAS</sequence>
<evidence type="ECO:0000313" key="4">
    <source>
        <dbReference type="EMBL" id="QNL45503.1"/>
    </source>
</evidence>
<keyword evidence="5" id="KW-1185">Reference proteome</keyword>
<evidence type="ECO:0000256" key="1">
    <source>
        <dbReference type="SAM" id="Coils"/>
    </source>
</evidence>
<feature type="transmembrane region" description="Helical" evidence="2">
    <location>
        <begin position="31"/>
        <end position="50"/>
    </location>
</feature>
<dbReference type="Proteomes" id="UP000515960">
    <property type="component" value="Chromosome"/>
</dbReference>
<dbReference type="AlphaFoldDB" id="A0A7G9B7H2"/>
<feature type="coiled-coil region" evidence="1">
    <location>
        <begin position="461"/>
        <end position="523"/>
    </location>
</feature>
<dbReference type="Pfam" id="PF05569">
    <property type="entry name" value="Peptidase_M56"/>
    <property type="match status" value="1"/>
</dbReference>
<evidence type="ECO:0000256" key="2">
    <source>
        <dbReference type="SAM" id="Phobius"/>
    </source>
</evidence>
<reference evidence="4 5" key="1">
    <citation type="submission" date="2020-08" db="EMBL/GenBank/DDBJ databases">
        <authorList>
            <person name="Liu C."/>
            <person name="Sun Q."/>
        </authorList>
    </citation>
    <scope>NUCLEOTIDE SEQUENCE [LARGE SCALE GENOMIC DNA]</scope>
    <source>
        <strain evidence="4 5">NSJ-62</strain>
    </source>
</reference>
<evidence type="ECO:0000313" key="5">
    <source>
        <dbReference type="Proteomes" id="UP000515960"/>
    </source>
</evidence>
<dbReference type="CDD" id="cd07341">
    <property type="entry name" value="M56_BlaR1_MecR1_like"/>
    <property type="match status" value="1"/>
</dbReference>
<gene>
    <name evidence="4" type="ORF">H8790_05745</name>
</gene>
<name>A0A7G9B7H2_9FIRM</name>
<dbReference type="KEGG" id="ohi:H8790_05745"/>